<dbReference type="EMBL" id="GGEC01004565">
    <property type="protein sequence ID" value="MBW85048.1"/>
    <property type="molecule type" value="Transcribed_RNA"/>
</dbReference>
<evidence type="ECO:0000313" key="1">
    <source>
        <dbReference type="EMBL" id="MBW85048.1"/>
    </source>
</evidence>
<organism evidence="1">
    <name type="scientific">Rhizophora mucronata</name>
    <name type="common">Asiatic mangrove</name>
    <dbReference type="NCBI Taxonomy" id="61149"/>
    <lineage>
        <taxon>Eukaryota</taxon>
        <taxon>Viridiplantae</taxon>
        <taxon>Streptophyta</taxon>
        <taxon>Embryophyta</taxon>
        <taxon>Tracheophyta</taxon>
        <taxon>Spermatophyta</taxon>
        <taxon>Magnoliopsida</taxon>
        <taxon>eudicotyledons</taxon>
        <taxon>Gunneridae</taxon>
        <taxon>Pentapetalae</taxon>
        <taxon>rosids</taxon>
        <taxon>fabids</taxon>
        <taxon>Malpighiales</taxon>
        <taxon>Rhizophoraceae</taxon>
        <taxon>Rhizophora</taxon>
    </lineage>
</organism>
<name>A0A2P2IV10_RHIMU</name>
<sequence length="56" mass="5546">MFGNPIFGAELKWEESSSACPANTTITLSLPSAAATTTATTKVAISTAAAANEAAS</sequence>
<dbReference type="AlphaFoldDB" id="A0A2P2IV10"/>
<accession>A0A2P2IV10</accession>
<reference evidence="1" key="1">
    <citation type="submission" date="2018-02" db="EMBL/GenBank/DDBJ databases">
        <title>Rhizophora mucronata_Transcriptome.</title>
        <authorList>
            <person name="Meera S.P."/>
            <person name="Sreeshan A."/>
            <person name="Augustine A."/>
        </authorList>
    </citation>
    <scope>NUCLEOTIDE SEQUENCE</scope>
    <source>
        <tissue evidence="1">Leaf</tissue>
    </source>
</reference>
<proteinExistence type="predicted"/>
<protein>
    <submittedName>
        <fullName evidence="1">Uncharacterized protein</fullName>
    </submittedName>
</protein>